<gene>
    <name evidence="1" type="ORF">BDM02DRAFT_3089534</name>
</gene>
<dbReference type="Proteomes" id="UP000886501">
    <property type="component" value="Unassembled WGS sequence"/>
</dbReference>
<sequence length="477" mass="51902">MEYGGRTTSITDSIISQDQEVPSTTIVKRVGAGLPNLLAPERKVGKAPGSMHQLKTILFGSCLINLSFFVRFQWALEFAKPHEYTLIFVLSFLAIVPLAKLLAFATDELSIRVGERLAELLNATLVSAAEAVLQIIALWKCELRVVQSSLVGSILSKLLLVLGLCFFVGGTRFSEQGFSLSAIQVNSSLLTLSVIGVLTPVTYHMVTGSNQISGFDSETEQRHILKLSHGIAIVLLFIYASFLIFQLFSHKNLYDDKSSQRLETIKYAPRTGPDNSSHFIHSYPDDDLPQSTAEEWCSVTESDGDKEDERIPELSLPMALALLVLITVLVAVTAEGLVQSIEGLASGGVVSKEFIGLVLLPIVGNAAECAAAVTVSVQDKLASSLVATVGSSIQISLSVIPFINILGWIIDRPITMLFDPFVAVVLFFSVLTVNYAVQDGRSNWLKGMILICLYVIAALMFYFYPGLRLYGLLTCPA</sequence>
<organism evidence="1 2">
    <name type="scientific">Thelephora ganbajun</name>
    <name type="common">Ganba fungus</name>
    <dbReference type="NCBI Taxonomy" id="370292"/>
    <lineage>
        <taxon>Eukaryota</taxon>
        <taxon>Fungi</taxon>
        <taxon>Dikarya</taxon>
        <taxon>Basidiomycota</taxon>
        <taxon>Agaricomycotina</taxon>
        <taxon>Agaricomycetes</taxon>
        <taxon>Thelephorales</taxon>
        <taxon>Thelephoraceae</taxon>
        <taxon>Thelephora</taxon>
    </lineage>
</organism>
<reference evidence="1" key="2">
    <citation type="journal article" date="2020" name="Nat. Commun.">
        <title>Large-scale genome sequencing of mycorrhizal fungi provides insights into the early evolution of symbiotic traits.</title>
        <authorList>
            <person name="Miyauchi S."/>
            <person name="Kiss E."/>
            <person name="Kuo A."/>
            <person name="Drula E."/>
            <person name="Kohler A."/>
            <person name="Sanchez-Garcia M."/>
            <person name="Morin E."/>
            <person name="Andreopoulos B."/>
            <person name="Barry K.W."/>
            <person name="Bonito G."/>
            <person name="Buee M."/>
            <person name="Carver A."/>
            <person name="Chen C."/>
            <person name="Cichocki N."/>
            <person name="Clum A."/>
            <person name="Culley D."/>
            <person name="Crous P.W."/>
            <person name="Fauchery L."/>
            <person name="Girlanda M."/>
            <person name="Hayes R.D."/>
            <person name="Keri Z."/>
            <person name="LaButti K."/>
            <person name="Lipzen A."/>
            <person name="Lombard V."/>
            <person name="Magnuson J."/>
            <person name="Maillard F."/>
            <person name="Murat C."/>
            <person name="Nolan M."/>
            <person name="Ohm R.A."/>
            <person name="Pangilinan J."/>
            <person name="Pereira M.F."/>
            <person name="Perotto S."/>
            <person name="Peter M."/>
            <person name="Pfister S."/>
            <person name="Riley R."/>
            <person name="Sitrit Y."/>
            <person name="Stielow J.B."/>
            <person name="Szollosi G."/>
            <person name="Zifcakova L."/>
            <person name="Stursova M."/>
            <person name="Spatafora J.W."/>
            <person name="Tedersoo L."/>
            <person name="Vaario L.M."/>
            <person name="Yamada A."/>
            <person name="Yan M."/>
            <person name="Wang P."/>
            <person name="Xu J."/>
            <person name="Bruns T."/>
            <person name="Baldrian P."/>
            <person name="Vilgalys R."/>
            <person name="Dunand C."/>
            <person name="Henrissat B."/>
            <person name="Grigoriev I.V."/>
            <person name="Hibbett D."/>
            <person name="Nagy L.G."/>
            <person name="Martin F.M."/>
        </authorList>
    </citation>
    <scope>NUCLEOTIDE SEQUENCE</scope>
    <source>
        <strain evidence="1">P2</strain>
    </source>
</reference>
<name>A0ACB6ZRF1_THEGA</name>
<proteinExistence type="predicted"/>
<dbReference type="EMBL" id="MU117970">
    <property type="protein sequence ID" value="KAF9652089.1"/>
    <property type="molecule type" value="Genomic_DNA"/>
</dbReference>
<evidence type="ECO:0000313" key="1">
    <source>
        <dbReference type="EMBL" id="KAF9652089.1"/>
    </source>
</evidence>
<comment type="caution">
    <text evidence="1">The sequence shown here is derived from an EMBL/GenBank/DDBJ whole genome shotgun (WGS) entry which is preliminary data.</text>
</comment>
<keyword evidence="2" id="KW-1185">Reference proteome</keyword>
<protein>
    <submittedName>
        <fullName evidence="1">Calcium/proton exchanger</fullName>
    </submittedName>
</protein>
<reference evidence="1" key="1">
    <citation type="submission" date="2019-10" db="EMBL/GenBank/DDBJ databases">
        <authorList>
            <consortium name="DOE Joint Genome Institute"/>
            <person name="Kuo A."/>
            <person name="Miyauchi S."/>
            <person name="Kiss E."/>
            <person name="Drula E."/>
            <person name="Kohler A."/>
            <person name="Sanchez-Garcia M."/>
            <person name="Andreopoulos B."/>
            <person name="Barry K.W."/>
            <person name="Bonito G."/>
            <person name="Buee M."/>
            <person name="Carver A."/>
            <person name="Chen C."/>
            <person name="Cichocki N."/>
            <person name="Clum A."/>
            <person name="Culley D."/>
            <person name="Crous P.W."/>
            <person name="Fauchery L."/>
            <person name="Girlanda M."/>
            <person name="Hayes R."/>
            <person name="Keri Z."/>
            <person name="Labutti K."/>
            <person name="Lipzen A."/>
            <person name="Lombard V."/>
            <person name="Magnuson J."/>
            <person name="Maillard F."/>
            <person name="Morin E."/>
            <person name="Murat C."/>
            <person name="Nolan M."/>
            <person name="Ohm R."/>
            <person name="Pangilinan J."/>
            <person name="Pereira M."/>
            <person name="Perotto S."/>
            <person name="Peter M."/>
            <person name="Riley R."/>
            <person name="Sitrit Y."/>
            <person name="Stielow B."/>
            <person name="Szollosi G."/>
            <person name="Zifcakova L."/>
            <person name="Stursova M."/>
            <person name="Spatafora J.W."/>
            <person name="Tedersoo L."/>
            <person name="Vaario L.-M."/>
            <person name="Yamada A."/>
            <person name="Yan M."/>
            <person name="Wang P."/>
            <person name="Xu J."/>
            <person name="Bruns T."/>
            <person name="Baldrian P."/>
            <person name="Vilgalys R."/>
            <person name="Henrissat B."/>
            <person name="Grigoriev I.V."/>
            <person name="Hibbett D."/>
            <person name="Nagy L.G."/>
            <person name="Martin F.M."/>
        </authorList>
    </citation>
    <scope>NUCLEOTIDE SEQUENCE</scope>
    <source>
        <strain evidence="1">P2</strain>
    </source>
</reference>
<evidence type="ECO:0000313" key="2">
    <source>
        <dbReference type="Proteomes" id="UP000886501"/>
    </source>
</evidence>
<accession>A0ACB6ZRF1</accession>